<evidence type="ECO:0000313" key="2">
    <source>
        <dbReference type="EMBL" id="SVB65558.1"/>
    </source>
</evidence>
<feature type="domain" description="LysR substrate-binding" evidence="1">
    <location>
        <begin position="2"/>
        <end position="175"/>
    </location>
</feature>
<dbReference type="InterPro" id="IPR005119">
    <property type="entry name" value="LysR_subst-bd"/>
</dbReference>
<protein>
    <recommendedName>
        <fullName evidence="1">LysR substrate-binding domain-containing protein</fullName>
    </recommendedName>
</protein>
<proteinExistence type="predicted"/>
<dbReference type="SUPFAM" id="SSF53850">
    <property type="entry name" value="Periplasmic binding protein-like II"/>
    <property type="match status" value="1"/>
</dbReference>
<dbReference type="GO" id="GO:0005829">
    <property type="term" value="C:cytosol"/>
    <property type="evidence" value="ECO:0007669"/>
    <property type="project" value="TreeGrafter"/>
</dbReference>
<evidence type="ECO:0000259" key="1">
    <source>
        <dbReference type="Pfam" id="PF03466"/>
    </source>
</evidence>
<reference evidence="2" key="1">
    <citation type="submission" date="2018-05" db="EMBL/GenBank/DDBJ databases">
        <authorList>
            <person name="Lanie J.A."/>
            <person name="Ng W.-L."/>
            <person name="Kazmierczak K.M."/>
            <person name="Andrzejewski T.M."/>
            <person name="Davidsen T.M."/>
            <person name="Wayne K.J."/>
            <person name="Tettelin H."/>
            <person name="Glass J.I."/>
            <person name="Rusch D."/>
            <person name="Podicherti R."/>
            <person name="Tsui H.-C.T."/>
            <person name="Winkler M.E."/>
        </authorList>
    </citation>
    <scope>NUCLEOTIDE SEQUENCE</scope>
</reference>
<dbReference type="Gene3D" id="3.40.190.290">
    <property type="match status" value="1"/>
</dbReference>
<dbReference type="InterPro" id="IPR050950">
    <property type="entry name" value="HTH-type_LysR_regulators"/>
</dbReference>
<dbReference type="Pfam" id="PF03466">
    <property type="entry name" value="LysR_substrate"/>
    <property type="match status" value="1"/>
</dbReference>
<accession>A0A382FR56</accession>
<gene>
    <name evidence="2" type="ORF">METZ01_LOCUS218412</name>
</gene>
<dbReference type="AlphaFoldDB" id="A0A382FR56"/>
<sequence length="180" mass="20230">MYPAVYLRIQSANRNEVTNLVRTGEVDIGIIQHPERGSDLHFEPLFLYERVLIAPKGHELLSRNIQSLEPIAKYPLILMAKGTYTRTILEEQLQKNALKYEVIMELESMDMIKKYVALGMGVSIGPKLAIEDDDLSKLGMVSLANFLPVDQAGILTLPGKNISDPAEKFMAVMRKMLVTK</sequence>
<organism evidence="2">
    <name type="scientific">marine metagenome</name>
    <dbReference type="NCBI Taxonomy" id="408172"/>
    <lineage>
        <taxon>unclassified sequences</taxon>
        <taxon>metagenomes</taxon>
        <taxon>ecological metagenomes</taxon>
    </lineage>
</organism>
<dbReference type="GO" id="GO:0006355">
    <property type="term" value="P:regulation of DNA-templated transcription"/>
    <property type="evidence" value="ECO:0007669"/>
    <property type="project" value="TreeGrafter"/>
</dbReference>
<dbReference type="EMBL" id="UINC01051419">
    <property type="protein sequence ID" value="SVB65558.1"/>
    <property type="molecule type" value="Genomic_DNA"/>
</dbReference>
<dbReference type="CDD" id="cd05466">
    <property type="entry name" value="PBP2_LTTR_substrate"/>
    <property type="match status" value="1"/>
</dbReference>
<name>A0A382FR56_9ZZZZ</name>
<dbReference type="PANTHER" id="PTHR30419">
    <property type="entry name" value="HTH-TYPE TRANSCRIPTIONAL REGULATOR YBHD"/>
    <property type="match status" value="1"/>
</dbReference>